<accession>A0A9P9HPM4</accession>
<proteinExistence type="predicted"/>
<feature type="signal peptide" evidence="1">
    <location>
        <begin position="1"/>
        <end position="20"/>
    </location>
</feature>
<reference evidence="2" key="1">
    <citation type="journal article" date="2021" name="Nat. Commun.">
        <title>Genetic determinants of endophytism in the Arabidopsis root mycobiome.</title>
        <authorList>
            <person name="Mesny F."/>
            <person name="Miyauchi S."/>
            <person name="Thiergart T."/>
            <person name="Pickel B."/>
            <person name="Atanasova L."/>
            <person name="Karlsson M."/>
            <person name="Huettel B."/>
            <person name="Barry K.W."/>
            <person name="Haridas S."/>
            <person name="Chen C."/>
            <person name="Bauer D."/>
            <person name="Andreopoulos W."/>
            <person name="Pangilinan J."/>
            <person name="LaButti K."/>
            <person name="Riley R."/>
            <person name="Lipzen A."/>
            <person name="Clum A."/>
            <person name="Drula E."/>
            <person name="Henrissat B."/>
            <person name="Kohler A."/>
            <person name="Grigoriev I.V."/>
            <person name="Martin F.M."/>
            <person name="Hacquard S."/>
        </authorList>
    </citation>
    <scope>NUCLEOTIDE SEQUENCE</scope>
    <source>
        <strain evidence="2">FSSC 5 MPI-SDFR-AT-0091</strain>
    </source>
</reference>
<dbReference type="AlphaFoldDB" id="A0A9P9HPM4"/>
<name>A0A9P9HPM4_FUSSL</name>
<protein>
    <submittedName>
        <fullName evidence="2">Uncharacterized protein</fullName>
    </submittedName>
</protein>
<evidence type="ECO:0000313" key="2">
    <source>
        <dbReference type="EMBL" id="KAH7260259.1"/>
    </source>
</evidence>
<comment type="caution">
    <text evidence="2">The sequence shown here is derived from an EMBL/GenBank/DDBJ whole genome shotgun (WGS) entry which is preliminary data.</text>
</comment>
<organism evidence="2 3">
    <name type="scientific">Fusarium solani</name>
    <name type="common">Filamentous fungus</name>
    <dbReference type="NCBI Taxonomy" id="169388"/>
    <lineage>
        <taxon>Eukaryota</taxon>
        <taxon>Fungi</taxon>
        <taxon>Dikarya</taxon>
        <taxon>Ascomycota</taxon>
        <taxon>Pezizomycotina</taxon>
        <taxon>Sordariomycetes</taxon>
        <taxon>Hypocreomycetidae</taxon>
        <taxon>Hypocreales</taxon>
        <taxon>Nectriaceae</taxon>
        <taxon>Fusarium</taxon>
        <taxon>Fusarium solani species complex</taxon>
    </lineage>
</organism>
<dbReference type="EMBL" id="JAGTJS010000008">
    <property type="protein sequence ID" value="KAH7260259.1"/>
    <property type="molecule type" value="Genomic_DNA"/>
</dbReference>
<gene>
    <name evidence="2" type="ORF">B0J15DRAFT_282625</name>
</gene>
<keyword evidence="3" id="KW-1185">Reference proteome</keyword>
<sequence length="117" mass="13352">MYKFAHLACFFVCLALGCWRVNICRYYTVQAHEAACYSKGYVTFELYCLTISGISTGDVLYHWQTLYGLMPWNDSDLSCHQQTKSSTGIRFSTNEVPLEHGSKERGIRYKSGSELVV</sequence>
<evidence type="ECO:0000313" key="3">
    <source>
        <dbReference type="Proteomes" id="UP000736672"/>
    </source>
</evidence>
<dbReference type="Proteomes" id="UP000736672">
    <property type="component" value="Unassembled WGS sequence"/>
</dbReference>
<feature type="chain" id="PRO_5040190836" evidence="1">
    <location>
        <begin position="21"/>
        <end position="117"/>
    </location>
</feature>
<evidence type="ECO:0000256" key="1">
    <source>
        <dbReference type="SAM" id="SignalP"/>
    </source>
</evidence>
<keyword evidence="1" id="KW-0732">Signal</keyword>
<dbReference type="PROSITE" id="PS51257">
    <property type="entry name" value="PROKAR_LIPOPROTEIN"/>
    <property type="match status" value="1"/>
</dbReference>